<accession>A0A0A9HCN7</accession>
<sequence length="63" mass="7245">MIRNNGFSHKPYIHEKNMTDGLKLKPSFSHLWTKTLSSPGQQLGRHYIATKLHKPMKKTTLIG</sequence>
<proteinExistence type="predicted"/>
<dbReference type="AlphaFoldDB" id="A0A0A9HCN7"/>
<reference evidence="1" key="1">
    <citation type="submission" date="2014-09" db="EMBL/GenBank/DDBJ databases">
        <authorList>
            <person name="Magalhaes I.L.F."/>
            <person name="Oliveira U."/>
            <person name="Santos F.R."/>
            <person name="Vidigal T.H.D.A."/>
            <person name="Brescovit A.D."/>
            <person name="Santos A.J."/>
        </authorList>
    </citation>
    <scope>NUCLEOTIDE SEQUENCE</scope>
    <source>
        <tissue evidence="1">Shoot tissue taken approximately 20 cm above the soil surface</tissue>
    </source>
</reference>
<reference evidence="1" key="2">
    <citation type="journal article" date="2015" name="Data Brief">
        <title>Shoot transcriptome of the giant reed, Arundo donax.</title>
        <authorList>
            <person name="Barrero R.A."/>
            <person name="Guerrero F.D."/>
            <person name="Moolhuijzen P."/>
            <person name="Goolsby J.A."/>
            <person name="Tidwell J."/>
            <person name="Bellgard S.E."/>
            <person name="Bellgard M.I."/>
        </authorList>
    </citation>
    <scope>NUCLEOTIDE SEQUENCE</scope>
    <source>
        <tissue evidence="1">Shoot tissue taken approximately 20 cm above the soil surface</tissue>
    </source>
</reference>
<dbReference type="EMBL" id="GBRH01162936">
    <property type="protein sequence ID" value="JAE34960.1"/>
    <property type="molecule type" value="Transcribed_RNA"/>
</dbReference>
<name>A0A0A9HCN7_ARUDO</name>
<protein>
    <submittedName>
        <fullName evidence="1">Uncharacterized protein</fullName>
    </submittedName>
</protein>
<evidence type="ECO:0000313" key="1">
    <source>
        <dbReference type="EMBL" id="JAE34960.1"/>
    </source>
</evidence>
<organism evidence="1">
    <name type="scientific">Arundo donax</name>
    <name type="common">Giant reed</name>
    <name type="synonym">Donax arundinaceus</name>
    <dbReference type="NCBI Taxonomy" id="35708"/>
    <lineage>
        <taxon>Eukaryota</taxon>
        <taxon>Viridiplantae</taxon>
        <taxon>Streptophyta</taxon>
        <taxon>Embryophyta</taxon>
        <taxon>Tracheophyta</taxon>
        <taxon>Spermatophyta</taxon>
        <taxon>Magnoliopsida</taxon>
        <taxon>Liliopsida</taxon>
        <taxon>Poales</taxon>
        <taxon>Poaceae</taxon>
        <taxon>PACMAD clade</taxon>
        <taxon>Arundinoideae</taxon>
        <taxon>Arundineae</taxon>
        <taxon>Arundo</taxon>
    </lineage>
</organism>